<proteinExistence type="predicted"/>
<accession>A0ABV0Q7J8</accession>
<name>A0ABV0Q7J8_9TELE</name>
<evidence type="ECO:0000313" key="2">
    <source>
        <dbReference type="Proteomes" id="UP001434883"/>
    </source>
</evidence>
<comment type="caution">
    <text evidence="1">The sequence shown here is derived from an EMBL/GenBank/DDBJ whole genome shotgun (WGS) entry which is preliminary data.</text>
</comment>
<dbReference type="EMBL" id="JAHRIN010000868">
    <property type="protein sequence ID" value="MEQ2191502.1"/>
    <property type="molecule type" value="Genomic_DNA"/>
</dbReference>
<sequence length="125" mass="14343">MQYDRLGSTPPKKNTHSDLVDFKNTKTTWITPRCWSQSLSFIGYKLSFKNIRKIFNACVMLTKLRRMKLSSDHAGKIVYLHFPGHFTVAFSQIMLKGTTLPASTCHKKPSFVGKLSKIQHTILLR</sequence>
<reference evidence="1 2" key="1">
    <citation type="submission" date="2021-06" db="EMBL/GenBank/DDBJ databases">
        <authorList>
            <person name="Palmer J.M."/>
        </authorList>
    </citation>
    <scope>NUCLEOTIDE SEQUENCE [LARGE SCALE GENOMIC DNA]</scope>
    <source>
        <strain evidence="1 2">XC_2019</strain>
        <tissue evidence="1">Muscle</tissue>
    </source>
</reference>
<keyword evidence="2" id="KW-1185">Reference proteome</keyword>
<protein>
    <submittedName>
        <fullName evidence="1">Uncharacterized protein</fullName>
    </submittedName>
</protein>
<organism evidence="1 2">
    <name type="scientific">Xenoophorus captivus</name>
    <dbReference type="NCBI Taxonomy" id="1517983"/>
    <lineage>
        <taxon>Eukaryota</taxon>
        <taxon>Metazoa</taxon>
        <taxon>Chordata</taxon>
        <taxon>Craniata</taxon>
        <taxon>Vertebrata</taxon>
        <taxon>Euteleostomi</taxon>
        <taxon>Actinopterygii</taxon>
        <taxon>Neopterygii</taxon>
        <taxon>Teleostei</taxon>
        <taxon>Neoteleostei</taxon>
        <taxon>Acanthomorphata</taxon>
        <taxon>Ovalentaria</taxon>
        <taxon>Atherinomorphae</taxon>
        <taxon>Cyprinodontiformes</taxon>
        <taxon>Goodeidae</taxon>
        <taxon>Xenoophorus</taxon>
    </lineage>
</organism>
<gene>
    <name evidence="1" type="ORF">XENOCAPTIV_029630</name>
</gene>
<evidence type="ECO:0000313" key="1">
    <source>
        <dbReference type="EMBL" id="MEQ2191502.1"/>
    </source>
</evidence>
<dbReference type="Proteomes" id="UP001434883">
    <property type="component" value="Unassembled WGS sequence"/>
</dbReference>